<dbReference type="RefSeq" id="WP_203879584.1">
    <property type="nucleotide sequence ID" value="NZ_BOOK01000067.1"/>
</dbReference>
<accession>A0A8J3T463</accession>
<dbReference type="PANTHER" id="PTHR35526:SF3">
    <property type="entry name" value="ANTI-SIGMA-F FACTOR RSBW"/>
    <property type="match status" value="1"/>
</dbReference>
<evidence type="ECO:0000313" key="3">
    <source>
        <dbReference type="EMBL" id="GII05368.1"/>
    </source>
</evidence>
<dbReference type="InterPro" id="IPR050267">
    <property type="entry name" value="Anti-sigma-factor_SerPK"/>
</dbReference>
<organism evidence="3 4">
    <name type="scientific">Planobispora takensis</name>
    <dbReference type="NCBI Taxonomy" id="1367882"/>
    <lineage>
        <taxon>Bacteria</taxon>
        <taxon>Bacillati</taxon>
        <taxon>Actinomycetota</taxon>
        <taxon>Actinomycetes</taxon>
        <taxon>Streptosporangiales</taxon>
        <taxon>Streptosporangiaceae</taxon>
        <taxon>Planobispora</taxon>
    </lineage>
</organism>
<keyword evidence="4" id="KW-1185">Reference proteome</keyword>
<protein>
    <recommendedName>
        <fullName evidence="2">Histidine kinase/HSP90-like ATPase domain-containing protein</fullName>
    </recommendedName>
</protein>
<keyword evidence="1" id="KW-0808">Transferase</keyword>
<dbReference type="PANTHER" id="PTHR35526">
    <property type="entry name" value="ANTI-SIGMA-F FACTOR RSBW-RELATED"/>
    <property type="match status" value="1"/>
</dbReference>
<evidence type="ECO:0000313" key="4">
    <source>
        <dbReference type="Proteomes" id="UP000634476"/>
    </source>
</evidence>
<dbReference type="SUPFAM" id="SSF55874">
    <property type="entry name" value="ATPase domain of HSP90 chaperone/DNA topoisomerase II/histidine kinase"/>
    <property type="match status" value="1"/>
</dbReference>
<reference evidence="3" key="1">
    <citation type="submission" date="2021-01" db="EMBL/GenBank/DDBJ databases">
        <title>Whole genome shotgun sequence of Planobispora takensis NBRC 109077.</title>
        <authorList>
            <person name="Komaki H."/>
            <person name="Tamura T."/>
        </authorList>
    </citation>
    <scope>NUCLEOTIDE SEQUENCE</scope>
    <source>
        <strain evidence="3">NBRC 109077</strain>
    </source>
</reference>
<feature type="domain" description="Histidine kinase/HSP90-like ATPase" evidence="2">
    <location>
        <begin position="12"/>
        <end position="125"/>
    </location>
</feature>
<keyword evidence="1" id="KW-0723">Serine/threonine-protein kinase</keyword>
<name>A0A8J3T463_9ACTN</name>
<dbReference type="InterPro" id="IPR036890">
    <property type="entry name" value="HATPase_C_sf"/>
</dbReference>
<evidence type="ECO:0000256" key="1">
    <source>
        <dbReference type="ARBA" id="ARBA00022527"/>
    </source>
</evidence>
<evidence type="ECO:0000259" key="2">
    <source>
        <dbReference type="Pfam" id="PF13581"/>
    </source>
</evidence>
<gene>
    <name evidence="3" type="ORF">Pta02_73760</name>
</gene>
<dbReference type="CDD" id="cd16936">
    <property type="entry name" value="HATPase_RsbW-like"/>
    <property type="match status" value="1"/>
</dbReference>
<dbReference type="Pfam" id="PF13581">
    <property type="entry name" value="HATPase_c_2"/>
    <property type="match status" value="1"/>
</dbReference>
<dbReference type="AlphaFoldDB" id="A0A8J3T463"/>
<proteinExistence type="predicted"/>
<keyword evidence="1" id="KW-0418">Kinase</keyword>
<comment type="caution">
    <text evidence="3">The sequence shown here is derived from an EMBL/GenBank/DDBJ whole genome shotgun (WGS) entry which is preliminary data.</text>
</comment>
<dbReference type="EMBL" id="BOOK01000067">
    <property type="protein sequence ID" value="GII05368.1"/>
    <property type="molecule type" value="Genomic_DNA"/>
</dbReference>
<sequence>MIAYTVTTWEFTREQINTVRGSVTDYASAHGLKGVRRGDFVLAVYEGMTNAVKHAGGRGLIRMWAADGILVCDIADSGPGIPVTSFDDDPPSDHEPGGRGIWLIRRLSDSADFTTGPGGTTLRIAFWLDGPPPDDLRVPA</sequence>
<dbReference type="Proteomes" id="UP000634476">
    <property type="component" value="Unassembled WGS sequence"/>
</dbReference>
<dbReference type="GO" id="GO:0004674">
    <property type="term" value="F:protein serine/threonine kinase activity"/>
    <property type="evidence" value="ECO:0007669"/>
    <property type="project" value="UniProtKB-KW"/>
</dbReference>
<dbReference type="InterPro" id="IPR003594">
    <property type="entry name" value="HATPase_dom"/>
</dbReference>
<dbReference type="Gene3D" id="3.30.565.10">
    <property type="entry name" value="Histidine kinase-like ATPase, C-terminal domain"/>
    <property type="match status" value="1"/>
</dbReference>